<sequence length="279" mass="31077">MAKVSNDLLGLLNLISLLISIPIIAGGFWLSNQSNSDCERFLDKPLTVLGVFLLLFSLAGVIGARRRVYCLLWIYLVGVLFLILLLLGFTIFAFVVTNKGAGEAVSGRGYKEYRLGDYSHWLQNKVDKNWGSIRSCLEEGKICQKLIDNGNSSNNLMVADNFYKLHLSALQSGCCKPPNDCNFTYVSPTKWIATAAQPIELMTAEPMRPNNTDCDNWSNDPKRLCYSCESCKAGLIDNIKSDWKKVAQLNIVLLVILVVVYLLGGCAFHNRHHHTCCCC</sequence>
<feature type="transmembrane region" description="Helical" evidence="6">
    <location>
        <begin position="246"/>
        <end position="264"/>
    </location>
</feature>
<keyword evidence="5 6" id="KW-0472">Membrane</keyword>
<dbReference type="Pfam" id="PF00335">
    <property type="entry name" value="Tetraspanin"/>
    <property type="match status" value="1"/>
</dbReference>
<accession>A0A328CWB7</accession>
<evidence type="ECO:0008006" key="9">
    <source>
        <dbReference type="Google" id="ProtNLM"/>
    </source>
</evidence>
<protein>
    <recommendedName>
        <fullName evidence="9">Tetraspanin-8</fullName>
    </recommendedName>
</protein>
<comment type="subcellular location">
    <subcellularLocation>
        <location evidence="1">Membrane</location>
        <topology evidence="1">Multi-pass membrane protein</topology>
    </subcellularLocation>
</comment>
<dbReference type="GO" id="GO:0016020">
    <property type="term" value="C:membrane"/>
    <property type="evidence" value="ECO:0007669"/>
    <property type="project" value="UniProtKB-SubCell"/>
</dbReference>
<dbReference type="AlphaFoldDB" id="A0A328CWB7"/>
<evidence type="ECO:0000256" key="6">
    <source>
        <dbReference type="SAM" id="Phobius"/>
    </source>
</evidence>
<feature type="transmembrane region" description="Helical" evidence="6">
    <location>
        <begin position="12"/>
        <end position="31"/>
    </location>
</feature>
<dbReference type="PANTHER" id="PTHR32191">
    <property type="entry name" value="TETRASPANIN-8-RELATED"/>
    <property type="match status" value="1"/>
</dbReference>
<feature type="transmembrane region" description="Helical" evidence="6">
    <location>
        <begin position="46"/>
        <end position="64"/>
    </location>
</feature>
<dbReference type="EMBL" id="NQVE01000215">
    <property type="protein sequence ID" value="RAL37692.1"/>
    <property type="molecule type" value="Genomic_DNA"/>
</dbReference>
<evidence type="ECO:0000256" key="3">
    <source>
        <dbReference type="ARBA" id="ARBA00022692"/>
    </source>
</evidence>
<name>A0A328CWB7_9ASTE</name>
<comment type="caution">
    <text evidence="7">The sequence shown here is derived from an EMBL/GenBank/DDBJ whole genome shotgun (WGS) entry which is preliminary data.</text>
</comment>
<gene>
    <name evidence="7" type="ORF">DM860_000386</name>
</gene>
<organism evidence="7 8">
    <name type="scientific">Cuscuta australis</name>
    <dbReference type="NCBI Taxonomy" id="267555"/>
    <lineage>
        <taxon>Eukaryota</taxon>
        <taxon>Viridiplantae</taxon>
        <taxon>Streptophyta</taxon>
        <taxon>Embryophyta</taxon>
        <taxon>Tracheophyta</taxon>
        <taxon>Spermatophyta</taxon>
        <taxon>Magnoliopsida</taxon>
        <taxon>eudicotyledons</taxon>
        <taxon>Gunneridae</taxon>
        <taxon>Pentapetalae</taxon>
        <taxon>asterids</taxon>
        <taxon>lamiids</taxon>
        <taxon>Solanales</taxon>
        <taxon>Convolvulaceae</taxon>
        <taxon>Cuscuteae</taxon>
        <taxon>Cuscuta</taxon>
        <taxon>Cuscuta subgen. Grammica</taxon>
        <taxon>Cuscuta sect. Cleistogrammica</taxon>
    </lineage>
</organism>
<evidence type="ECO:0000313" key="8">
    <source>
        <dbReference type="Proteomes" id="UP000249390"/>
    </source>
</evidence>
<proteinExistence type="inferred from homology"/>
<dbReference type="Proteomes" id="UP000249390">
    <property type="component" value="Unassembled WGS sequence"/>
</dbReference>
<evidence type="ECO:0000313" key="7">
    <source>
        <dbReference type="EMBL" id="RAL37692.1"/>
    </source>
</evidence>
<keyword evidence="8" id="KW-1185">Reference proteome</keyword>
<feature type="transmembrane region" description="Helical" evidence="6">
    <location>
        <begin position="71"/>
        <end position="96"/>
    </location>
</feature>
<dbReference type="GO" id="GO:0009734">
    <property type="term" value="P:auxin-activated signaling pathway"/>
    <property type="evidence" value="ECO:0007669"/>
    <property type="project" value="InterPro"/>
</dbReference>
<evidence type="ECO:0000256" key="1">
    <source>
        <dbReference type="ARBA" id="ARBA00004141"/>
    </source>
</evidence>
<reference evidence="7 8" key="1">
    <citation type="submission" date="2018-06" db="EMBL/GenBank/DDBJ databases">
        <title>The Genome of Cuscuta australis (Dodder) Provides Insight into the Evolution of Plant Parasitism.</title>
        <authorList>
            <person name="Liu H."/>
        </authorList>
    </citation>
    <scope>NUCLEOTIDE SEQUENCE [LARGE SCALE GENOMIC DNA]</scope>
    <source>
        <strain evidence="8">cv. Yunnan</strain>
        <tissue evidence="7">Vines</tissue>
    </source>
</reference>
<evidence type="ECO:0000256" key="5">
    <source>
        <dbReference type="ARBA" id="ARBA00023136"/>
    </source>
</evidence>
<evidence type="ECO:0000256" key="4">
    <source>
        <dbReference type="ARBA" id="ARBA00022989"/>
    </source>
</evidence>
<evidence type="ECO:0000256" key="2">
    <source>
        <dbReference type="ARBA" id="ARBA00006840"/>
    </source>
</evidence>
<keyword evidence="3 6" id="KW-0812">Transmembrane</keyword>
<dbReference type="InterPro" id="IPR018499">
    <property type="entry name" value="Tetraspanin/Peripherin"/>
</dbReference>
<dbReference type="InterPro" id="IPR044991">
    <property type="entry name" value="TET_plant"/>
</dbReference>
<keyword evidence="4 6" id="KW-1133">Transmembrane helix</keyword>
<comment type="similarity">
    <text evidence="2">Belongs to the tetraspanin (TM4SF) family.</text>
</comment>